<dbReference type="PANTHER" id="PTHR24078">
    <property type="entry name" value="DNAJ HOMOLOG SUBFAMILY C MEMBER"/>
    <property type="match status" value="1"/>
</dbReference>
<dbReference type="InterPro" id="IPR001623">
    <property type="entry name" value="DnaJ_domain"/>
</dbReference>
<dbReference type="GO" id="GO:0051087">
    <property type="term" value="F:protein-folding chaperone binding"/>
    <property type="evidence" value="ECO:0007669"/>
    <property type="project" value="TreeGrafter"/>
</dbReference>
<dbReference type="EMBL" id="CAAALY010051489">
    <property type="protein sequence ID" value="VEL21468.1"/>
    <property type="molecule type" value="Genomic_DNA"/>
</dbReference>
<keyword evidence="1" id="KW-0143">Chaperone</keyword>
<dbReference type="SUPFAM" id="SSF46565">
    <property type="entry name" value="Chaperone J-domain"/>
    <property type="match status" value="1"/>
</dbReference>
<dbReference type="InterPro" id="IPR051339">
    <property type="entry name" value="DnaJ_subfamily_B"/>
</dbReference>
<protein>
    <recommendedName>
        <fullName evidence="2">J domain-containing protein</fullName>
    </recommendedName>
</protein>
<organism evidence="3 4">
    <name type="scientific">Protopolystoma xenopodis</name>
    <dbReference type="NCBI Taxonomy" id="117903"/>
    <lineage>
        <taxon>Eukaryota</taxon>
        <taxon>Metazoa</taxon>
        <taxon>Spiralia</taxon>
        <taxon>Lophotrochozoa</taxon>
        <taxon>Platyhelminthes</taxon>
        <taxon>Monogenea</taxon>
        <taxon>Polyopisthocotylea</taxon>
        <taxon>Polystomatidea</taxon>
        <taxon>Polystomatidae</taxon>
        <taxon>Protopolystoma</taxon>
    </lineage>
</organism>
<evidence type="ECO:0000313" key="4">
    <source>
        <dbReference type="Proteomes" id="UP000784294"/>
    </source>
</evidence>
<evidence type="ECO:0000256" key="1">
    <source>
        <dbReference type="ARBA" id="ARBA00023186"/>
    </source>
</evidence>
<accession>A0A448WVT5</accession>
<dbReference type="GO" id="GO:0051082">
    <property type="term" value="F:unfolded protein binding"/>
    <property type="evidence" value="ECO:0007669"/>
    <property type="project" value="InterPro"/>
</dbReference>
<dbReference type="OrthoDB" id="550424at2759"/>
<proteinExistence type="predicted"/>
<dbReference type="SMART" id="SM00271">
    <property type="entry name" value="DnaJ"/>
    <property type="match status" value="1"/>
</dbReference>
<dbReference type="InterPro" id="IPR002939">
    <property type="entry name" value="DnaJ_C"/>
</dbReference>
<dbReference type="SUPFAM" id="SSF49493">
    <property type="entry name" value="HSP40/DnaJ peptide-binding domain"/>
    <property type="match status" value="2"/>
</dbReference>
<dbReference type="Pfam" id="PF01556">
    <property type="entry name" value="DnaJ_C"/>
    <property type="match status" value="1"/>
</dbReference>
<keyword evidence="4" id="KW-1185">Reference proteome</keyword>
<dbReference type="InterPro" id="IPR036869">
    <property type="entry name" value="J_dom_sf"/>
</dbReference>
<dbReference type="CDD" id="cd06257">
    <property type="entry name" value="DnaJ"/>
    <property type="match status" value="1"/>
</dbReference>
<dbReference type="Gene3D" id="2.60.260.20">
    <property type="entry name" value="Urease metallochaperone UreE, N-terminal domain"/>
    <property type="match status" value="2"/>
</dbReference>
<sequence length="332" mass="37135">MGKDYYKVLGLQKGASEDEIKKAYRKMALKYHPDKNKSPQAEEKFKEVAEAYDKREIYDKLGEEGLKGGAGSSEGGGFSYRFHGDPRETFRMFFGTDSPFNSFFSMGGGQSVFVSSSGGGAGESMEFDFPSSTPFEGFSIHSGRQDPPVHHTLLVSLEDILYGTVKKMKITRRRLNPDKRSTTMEEKTLEIEVKKGWKAGTRITFPREGDETPGGNTPADIVFTIKDRQHKYFKRDGADLRYKAKASLRDALCWGTVQIPTVEGPRVTLSLHEIVRPGTTHRIQGKGLPYSKEPTRRGDIIVEFEIVFPDALSDSTRETLARILPSTHIPPP</sequence>
<feature type="domain" description="J" evidence="2">
    <location>
        <begin position="4"/>
        <end position="60"/>
    </location>
</feature>
<dbReference type="CDD" id="cd10747">
    <property type="entry name" value="DnaJ_C"/>
    <property type="match status" value="1"/>
</dbReference>
<dbReference type="InterPro" id="IPR008971">
    <property type="entry name" value="HSP40/DnaJ_pept-bd"/>
</dbReference>
<dbReference type="Gene3D" id="1.10.287.110">
    <property type="entry name" value="DnaJ domain"/>
    <property type="match status" value="1"/>
</dbReference>
<dbReference type="Pfam" id="PF00226">
    <property type="entry name" value="DnaJ"/>
    <property type="match status" value="1"/>
</dbReference>
<evidence type="ECO:0000313" key="3">
    <source>
        <dbReference type="EMBL" id="VEL21468.1"/>
    </source>
</evidence>
<comment type="caution">
    <text evidence="3">The sequence shown here is derived from an EMBL/GenBank/DDBJ whole genome shotgun (WGS) entry which is preliminary data.</text>
</comment>
<dbReference type="PROSITE" id="PS50076">
    <property type="entry name" value="DNAJ_2"/>
    <property type="match status" value="1"/>
</dbReference>
<dbReference type="GO" id="GO:0006457">
    <property type="term" value="P:protein folding"/>
    <property type="evidence" value="ECO:0007669"/>
    <property type="project" value="InterPro"/>
</dbReference>
<name>A0A448WVT5_9PLAT</name>
<reference evidence="3" key="1">
    <citation type="submission" date="2018-11" db="EMBL/GenBank/DDBJ databases">
        <authorList>
            <consortium name="Pathogen Informatics"/>
        </authorList>
    </citation>
    <scope>NUCLEOTIDE SEQUENCE</scope>
</reference>
<dbReference type="FunFam" id="2.60.260.20:FF:000006">
    <property type="entry name" value="DnaJ subfamily B member 13"/>
    <property type="match status" value="1"/>
</dbReference>
<evidence type="ECO:0000259" key="2">
    <source>
        <dbReference type="PROSITE" id="PS50076"/>
    </source>
</evidence>
<dbReference type="AlphaFoldDB" id="A0A448WVT5"/>
<dbReference type="Proteomes" id="UP000784294">
    <property type="component" value="Unassembled WGS sequence"/>
</dbReference>
<dbReference type="PANTHER" id="PTHR24078:SF553">
    <property type="entry name" value="DNAJ HOMOLOG SUBFAMILY B MEMBER 5"/>
    <property type="match status" value="1"/>
</dbReference>
<gene>
    <name evidence="3" type="ORF">PXEA_LOCUS14908</name>
</gene>
<dbReference type="PRINTS" id="PR00625">
    <property type="entry name" value="JDOMAIN"/>
</dbReference>
<dbReference type="FunFam" id="2.60.260.20:FF:000002">
    <property type="entry name" value="Dnaj homolog subfamily b member"/>
    <property type="match status" value="1"/>
</dbReference>
<dbReference type="GO" id="GO:0005829">
    <property type="term" value="C:cytosol"/>
    <property type="evidence" value="ECO:0007669"/>
    <property type="project" value="TreeGrafter"/>
</dbReference>